<keyword evidence="1" id="KW-0732">Signal</keyword>
<organism evidence="3 4">
    <name type="scientific">Sedimentibacter acidaminivorans</name>
    <dbReference type="NCBI Taxonomy" id="913099"/>
    <lineage>
        <taxon>Bacteria</taxon>
        <taxon>Bacillati</taxon>
        <taxon>Bacillota</taxon>
        <taxon>Tissierellia</taxon>
        <taxon>Sedimentibacter</taxon>
    </lineage>
</organism>
<dbReference type="Proteomes" id="UP001519342">
    <property type="component" value="Unassembled WGS sequence"/>
</dbReference>
<name>A0ABS4GCA7_9FIRM</name>
<keyword evidence="4" id="KW-1185">Reference proteome</keyword>
<dbReference type="RefSeq" id="WP_209511076.1">
    <property type="nucleotide sequence ID" value="NZ_JAGGKS010000003.1"/>
</dbReference>
<sequence>MFKKTIAICLAIMMVLLMIPLNNAYASVGVTNMICPKLNDGYQYKDILYDFNNTNTPIPEKTKGPLYDDIYFTDISTWTRKSDGTYNFISPGERGTGSFAFCLNLEESKMIGAAIKGQLSAESTVTFRNYDYDGDIGKAFITPYSSNGSWLNDNFSAPLDSNNNWNSMTATANIRKDAKYVLFGGYGERFGGVLNKGLNFDVRSLYAKITDKTAPYVISIASQNEYIQQNADKNEPLLYVTMSENCTFGTGNRVSLVRAIDGFYPESIERSANLIYVGENNIDYTNGNVTYKFRIDLSQVKGHHWDKVKLSNLNAIDTFGNQISQSITEVAQINKIIDLRAPYTSHPSSNATRFGDQYGLSSVSYNLTHEGISNTFSVWNLDDLENQKISTAKKEQLFEIAEPEKTGLYNLYAESLDLAKNKTAFYRYKMFFISNNDPVKLSLQNSGAKFDILPTNVVDGAQLHALTTMTLKTDESIVPANRLNGAKIYYKWVNSNSSIPTGDVKTWQSVLFKPSSNETEKLKIPVSYYSDGFTEYLKPQFKNGYLYVIPSIGDDISIYPVFRTGIFVSKSSDQNDIEKDEGTLLNLIKSSPVDGEFINRGCECSNQNSNETVESHYGTISNHIKDIGFNVTVNQANFDKIEYFISPTGSNTILESLYSITKINDNQYDIPISAIKNTTGNYTVTVSLYSKSGDVTVKKINVKIESPLIGISNILYNQSTQNLDFTVTYNKNSAELKDVLLELSNKNIVEFQENILAENGSIYAVSEMSVLNKDLWDSNFGDKVFIRTEFEATSDPRLLKADFRASLTNMERAGDSFVAHSGEKRIHMKYVTRNNVEVFNNNIAVIKKSNIPPSVTLSNGTVNTYKTVTQYNSDGISVHIEEPIVSLKKVKYGWMESLNTSLITTKGAISGTNVDITSNEIDFSASMNKDLVTGNDLLKTYYLAVYAINSNGKYAEKFFGPYNVLNEEINEKRFCITATDKVYNNKSLFVAIDDKLYNIEELTKADKMKVSWKEQSNAENTVVKEYDISFINENGENTNVEALNIPYPELIDTNGVSGIYELEKIEIYNSSNNTIVFKSIVPFNIVQTLLKYSVEINKITDKTGTKVVINQNNIDISYRWTENIIDLPENWSTANIGTTGTDIFSNQKKSIFNHNIYLLVKAWDNIYRSEKINLTSVDTLEVVNDTVVNIGETNDGYYGLENGIKSYVPIKITTKPEDINKIATVEVYDMFNTTTSSTAIKLDKMFKLSDHEIAGLIPSLVTSSGAIKCTVNVNGADSGMITSYFKGNTISDMNYSRTNRIITLNNIDDYSKYTLYKENGKPHIFDNSGKTEIYDNGDYLLVYNYNNNFFADKITVNDIEYVAEDINTSFNPIKPTVGKVASPLKTTITMPPGAVINDKYHVIDSVVQDANNNVSASATINMNGTYVFNVTFANDQSIDYILKIDFIDEVYTPTIATSTSSTAITYNKEGPSLTKDDVDANLNTMLIVLNNNNSNNYLFNKNGKYSFIAKDAFGNINEYVSSVDWINKKCPEPTIAKYVWYDFNDDGIIDTDMGEKGIKIPEGYQTKQNIIVEITFHHDNLMSRPVKLSGSLNFKAEDILESNTSYAYKYVMAYKPEISEGLEPISIQNLTFTDTLGNVMNYSLIIDEINKTELLTQLNYSTTNYTNRDVIVSMLSNRAIKRFEKVDVIDVNGTISEIERDASPTYVFKSNGYKDFSYSQINVVDGEGEEGTLKANVTWIDKNVPKVTVEYSNIVTNKPVEINFTIVNGVDESAKLRYGTAQINLTASGKDLVGSLIVNANGKYNIEVSNKYGNTGTIIVPITNIDTIFPEINITGKEDVYIKLGDVYYDKGATAYDNRDFDITNGISTVNNVNTSVATNTNFYNVTYTVTDSAGNTSIKTRRVHVLDIDSAVAIVENNVIDLTSLVTTNVELSVSGITHIEFVGIEGSYTAKFKKGESDSYDNAYFKRNGNFLSKAGTFTAEQGIYTLFVQDQERNTRIIKLNFMK</sequence>
<evidence type="ECO:0000313" key="3">
    <source>
        <dbReference type="EMBL" id="MBP1925324.1"/>
    </source>
</evidence>
<evidence type="ECO:0000313" key="4">
    <source>
        <dbReference type="Proteomes" id="UP001519342"/>
    </source>
</evidence>
<gene>
    <name evidence="3" type="ORF">J2Z76_001183</name>
</gene>
<proteinExistence type="predicted"/>
<feature type="signal peptide" evidence="1">
    <location>
        <begin position="1"/>
        <end position="26"/>
    </location>
</feature>
<dbReference type="Gene3D" id="2.60.40.10">
    <property type="entry name" value="Immunoglobulins"/>
    <property type="match status" value="1"/>
</dbReference>
<dbReference type="InterPro" id="IPR032179">
    <property type="entry name" value="Cry22Aa_Ig-like"/>
</dbReference>
<evidence type="ECO:0000256" key="1">
    <source>
        <dbReference type="SAM" id="SignalP"/>
    </source>
</evidence>
<dbReference type="EMBL" id="JAGGKS010000003">
    <property type="protein sequence ID" value="MBP1925324.1"/>
    <property type="molecule type" value="Genomic_DNA"/>
</dbReference>
<feature type="domain" description="Pesticidal crystal protein Cry22Aa Ig-like" evidence="2">
    <location>
        <begin position="1832"/>
        <end position="1906"/>
    </location>
</feature>
<reference evidence="3 4" key="1">
    <citation type="submission" date="2021-03" db="EMBL/GenBank/DDBJ databases">
        <title>Genomic Encyclopedia of Type Strains, Phase IV (KMG-IV): sequencing the most valuable type-strain genomes for metagenomic binning, comparative biology and taxonomic classification.</title>
        <authorList>
            <person name="Goeker M."/>
        </authorList>
    </citation>
    <scope>NUCLEOTIDE SEQUENCE [LARGE SCALE GENOMIC DNA]</scope>
    <source>
        <strain evidence="3 4">DSM 24004</strain>
    </source>
</reference>
<protein>
    <recommendedName>
        <fullName evidence="2">Pesticidal crystal protein Cry22Aa Ig-like domain-containing protein</fullName>
    </recommendedName>
</protein>
<evidence type="ECO:0000259" key="2">
    <source>
        <dbReference type="Pfam" id="PF16403"/>
    </source>
</evidence>
<dbReference type="InterPro" id="IPR013783">
    <property type="entry name" value="Ig-like_fold"/>
</dbReference>
<comment type="caution">
    <text evidence="3">The sequence shown here is derived from an EMBL/GenBank/DDBJ whole genome shotgun (WGS) entry which is preliminary data.</text>
</comment>
<feature type="chain" id="PRO_5047526658" description="Pesticidal crystal protein Cry22Aa Ig-like domain-containing protein" evidence="1">
    <location>
        <begin position="27"/>
        <end position="2007"/>
    </location>
</feature>
<dbReference type="Pfam" id="PF16403">
    <property type="entry name" value="Bact_surface_Ig-like"/>
    <property type="match status" value="1"/>
</dbReference>
<accession>A0ABS4GCA7</accession>